<feature type="domain" description="Helix-turn-helix type 11" evidence="1">
    <location>
        <begin position="6"/>
        <end position="58"/>
    </location>
</feature>
<evidence type="ECO:0000259" key="2">
    <source>
        <dbReference type="Pfam" id="PF13280"/>
    </source>
</evidence>
<reference evidence="4" key="1">
    <citation type="journal article" date="2019" name="Int. J. Syst. Evol. Microbiol.">
        <title>The Global Catalogue of Microorganisms (GCM) 10K type strain sequencing project: providing services to taxonomists for standard genome sequencing and annotation.</title>
        <authorList>
            <consortium name="The Broad Institute Genomics Platform"/>
            <consortium name="The Broad Institute Genome Sequencing Center for Infectious Disease"/>
            <person name="Wu L."/>
            <person name="Ma J."/>
        </authorList>
    </citation>
    <scope>NUCLEOTIDE SEQUENCE [LARGE SCALE GENOMIC DNA]</scope>
    <source>
        <strain evidence="4">KCTC 52237</strain>
    </source>
</reference>
<comment type="caution">
    <text evidence="3">The sequence shown here is derived from an EMBL/GenBank/DDBJ whole genome shotgun (WGS) entry which is preliminary data.</text>
</comment>
<dbReference type="PROSITE" id="PS52050">
    <property type="entry name" value="WYL"/>
    <property type="match status" value="1"/>
</dbReference>
<dbReference type="PANTHER" id="PTHR34580:SF3">
    <property type="entry name" value="PROTEIN PAFB"/>
    <property type="match status" value="1"/>
</dbReference>
<dbReference type="InterPro" id="IPR036390">
    <property type="entry name" value="WH_DNA-bd_sf"/>
</dbReference>
<dbReference type="SUPFAM" id="SSF46785">
    <property type="entry name" value="Winged helix' DNA-binding domain"/>
    <property type="match status" value="1"/>
</dbReference>
<dbReference type="InterPro" id="IPR051534">
    <property type="entry name" value="CBASS_pafABC_assoc_protein"/>
</dbReference>
<accession>A0ABV7FID4</accession>
<name>A0ABV7FID4_9GAMM</name>
<dbReference type="InterPro" id="IPR026881">
    <property type="entry name" value="WYL_dom"/>
</dbReference>
<dbReference type="Pfam" id="PF13280">
    <property type="entry name" value="WYL"/>
    <property type="match status" value="1"/>
</dbReference>
<proteinExistence type="predicted"/>
<dbReference type="Pfam" id="PF08279">
    <property type="entry name" value="HTH_11"/>
    <property type="match status" value="1"/>
</dbReference>
<evidence type="ECO:0000259" key="1">
    <source>
        <dbReference type="Pfam" id="PF08279"/>
    </source>
</evidence>
<protein>
    <submittedName>
        <fullName evidence="3">Helix-turn-helix transcriptional regulator</fullName>
    </submittedName>
</protein>
<gene>
    <name evidence="3" type="ORF">ACFODX_11610</name>
</gene>
<keyword evidence="4" id="KW-1185">Reference proteome</keyword>
<dbReference type="RefSeq" id="WP_378119251.1">
    <property type="nucleotide sequence ID" value="NZ_JBHRTF010000004.1"/>
</dbReference>
<dbReference type="EMBL" id="JBHRTF010000004">
    <property type="protein sequence ID" value="MFC3116207.1"/>
    <property type="molecule type" value="Genomic_DNA"/>
</dbReference>
<evidence type="ECO:0000313" key="4">
    <source>
        <dbReference type="Proteomes" id="UP001595555"/>
    </source>
</evidence>
<evidence type="ECO:0000313" key="3">
    <source>
        <dbReference type="EMBL" id="MFC3116207.1"/>
    </source>
</evidence>
<organism evidence="3 4">
    <name type="scientific">Cellvibrio fontiphilus</name>
    <dbReference type="NCBI Taxonomy" id="1815559"/>
    <lineage>
        <taxon>Bacteria</taxon>
        <taxon>Pseudomonadati</taxon>
        <taxon>Pseudomonadota</taxon>
        <taxon>Gammaproteobacteria</taxon>
        <taxon>Cellvibrionales</taxon>
        <taxon>Cellvibrionaceae</taxon>
        <taxon>Cellvibrio</taxon>
    </lineage>
</organism>
<dbReference type="PANTHER" id="PTHR34580">
    <property type="match status" value="1"/>
</dbReference>
<dbReference type="Gene3D" id="1.10.10.10">
    <property type="entry name" value="Winged helix-like DNA-binding domain superfamily/Winged helix DNA-binding domain"/>
    <property type="match status" value="1"/>
</dbReference>
<dbReference type="InterPro" id="IPR036388">
    <property type="entry name" value="WH-like_DNA-bd_sf"/>
</dbReference>
<feature type="domain" description="WYL" evidence="2">
    <location>
        <begin position="135"/>
        <end position="199"/>
    </location>
</feature>
<dbReference type="Proteomes" id="UP001595555">
    <property type="component" value="Unassembled WGS sequence"/>
</dbReference>
<dbReference type="InterPro" id="IPR013196">
    <property type="entry name" value="HTH_11"/>
</dbReference>
<sequence length="235" mass="26533">MRKADRLFQLVNLIRHQQPVSAATLAEQLNVSVRSIYRYIDDLSVTGMPIYGEPGIGYSLQPGFELPPLHLSAEELDALQLAVTIISRMAGREIADAARSLSAKVLASLPEERRQPESALFSYATGLSEQQKKIWDLLKQAISAEQWMHIIYNSLQGATSERTVYPLGLFYWGGKWTLGSWCALRKAYREFRVDMIQQVNYCAPPLELPETINIKTYIQHQSASEKLLNMKSSVT</sequence>